<dbReference type="EMBL" id="JATAAI010000001">
    <property type="protein sequence ID" value="KAK1748796.1"/>
    <property type="molecule type" value="Genomic_DNA"/>
</dbReference>
<organism evidence="3 4">
    <name type="scientific">Skeletonema marinoi</name>
    <dbReference type="NCBI Taxonomy" id="267567"/>
    <lineage>
        <taxon>Eukaryota</taxon>
        <taxon>Sar</taxon>
        <taxon>Stramenopiles</taxon>
        <taxon>Ochrophyta</taxon>
        <taxon>Bacillariophyta</taxon>
        <taxon>Coscinodiscophyceae</taxon>
        <taxon>Thalassiosirophycidae</taxon>
        <taxon>Thalassiosirales</taxon>
        <taxon>Skeletonemataceae</taxon>
        <taxon>Skeletonema</taxon>
        <taxon>Skeletonema marinoi-dohrnii complex</taxon>
    </lineage>
</organism>
<evidence type="ECO:0000313" key="4">
    <source>
        <dbReference type="Proteomes" id="UP001224775"/>
    </source>
</evidence>
<dbReference type="Proteomes" id="UP001224775">
    <property type="component" value="Unassembled WGS sequence"/>
</dbReference>
<accession>A0AAD9DI82</accession>
<feature type="signal peptide" evidence="2">
    <location>
        <begin position="1"/>
        <end position="20"/>
    </location>
</feature>
<evidence type="ECO:0000256" key="2">
    <source>
        <dbReference type="SAM" id="SignalP"/>
    </source>
</evidence>
<dbReference type="AlphaFoldDB" id="A0AAD9DI82"/>
<proteinExistence type="predicted"/>
<gene>
    <name evidence="3" type="ORF">QTG54_000735</name>
</gene>
<keyword evidence="2" id="KW-0732">Signal</keyword>
<feature type="region of interest" description="Disordered" evidence="1">
    <location>
        <begin position="41"/>
        <end position="62"/>
    </location>
</feature>
<name>A0AAD9DI82_9STRA</name>
<protein>
    <submittedName>
        <fullName evidence="3">Uncharacterized protein</fullName>
    </submittedName>
</protein>
<keyword evidence="4" id="KW-1185">Reference proteome</keyword>
<feature type="chain" id="PRO_5042095110" evidence="2">
    <location>
        <begin position="21"/>
        <end position="349"/>
    </location>
</feature>
<evidence type="ECO:0000313" key="3">
    <source>
        <dbReference type="EMBL" id="KAK1748796.1"/>
    </source>
</evidence>
<evidence type="ECO:0000256" key="1">
    <source>
        <dbReference type="SAM" id="MobiDB-lite"/>
    </source>
</evidence>
<sequence>MLAYKTVSTIFLAWLCCVDALIVPSSVNYNRSSRSFSASLHATASKTTHRRKNKGSKQTNQISVTTQEPWLADYSTSVRSQKKIQSVPSKLRGKIQSCPSGTSCPKHFLNIPSSECNAANVVCALTTSAKTLSRGKHVNNKLNTTSEDLQTALMQTIDILNLLVTDKRLTARQLCNAAWAIAKHVEYDASLFSRDKYILVKDSSKSYSTWDLSQQQMSGDGTDKHIDDVLNLIALRMVEHLEQTRDRKYRIKTGKRAQPGELSMLLWAYAAAKPRDCPPGWEQPRRIEQLSDTQNTNSDNDFDVVTFVKTGRSFLRKVNIRQTILSTGVSLVDCLMRLQLRFAKEKVQQ</sequence>
<reference evidence="3" key="1">
    <citation type="submission" date="2023-06" db="EMBL/GenBank/DDBJ databases">
        <title>Survivors Of The Sea: Transcriptome response of Skeletonema marinoi to long-term dormancy.</title>
        <authorList>
            <person name="Pinder M.I.M."/>
            <person name="Kourtchenko O."/>
            <person name="Robertson E.K."/>
            <person name="Larsson T."/>
            <person name="Maumus F."/>
            <person name="Osuna-Cruz C.M."/>
            <person name="Vancaester E."/>
            <person name="Stenow R."/>
            <person name="Vandepoele K."/>
            <person name="Ploug H."/>
            <person name="Bruchert V."/>
            <person name="Godhe A."/>
            <person name="Topel M."/>
        </authorList>
    </citation>
    <scope>NUCLEOTIDE SEQUENCE</scope>
    <source>
        <strain evidence="3">R05AC</strain>
    </source>
</reference>
<comment type="caution">
    <text evidence="3">The sequence shown here is derived from an EMBL/GenBank/DDBJ whole genome shotgun (WGS) entry which is preliminary data.</text>
</comment>